<evidence type="ECO:0000256" key="2">
    <source>
        <dbReference type="SAM" id="SignalP"/>
    </source>
</evidence>
<dbReference type="Gene3D" id="2.60.40.2700">
    <property type="match status" value="1"/>
</dbReference>
<feature type="region of interest" description="Disordered" evidence="1">
    <location>
        <begin position="395"/>
        <end position="418"/>
    </location>
</feature>
<gene>
    <name evidence="3" type="ORF">FM104_09655</name>
</gene>
<feature type="signal peptide" evidence="2">
    <location>
        <begin position="1"/>
        <end position="28"/>
    </location>
</feature>
<dbReference type="EMBL" id="FUKO01000022">
    <property type="protein sequence ID" value="SJN37498.1"/>
    <property type="molecule type" value="Genomic_DNA"/>
</dbReference>
<evidence type="ECO:0000256" key="1">
    <source>
        <dbReference type="SAM" id="MobiDB-lite"/>
    </source>
</evidence>
<accession>A0A1R4JZW0</accession>
<dbReference type="Proteomes" id="UP000196320">
    <property type="component" value="Unassembled WGS sequence"/>
</dbReference>
<name>A0A1R4JZW0_9MICO</name>
<organism evidence="3 4">
    <name type="scientific">Microbacterium esteraromaticum</name>
    <dbReference type="NCBI Taxonomy" id="57043"/>
    <lineage>
        <taxon>Bacteria</taxon>
        <taxon>Bacillati</taxon>
        <taxon>Actinomycetota</taxon>
        <taxon>Actinomycetes</taxon>
        <taxon>Micrococcales</taxon>
        <taxon>Microbacteriaceae</taxon>
        <taxon>Microbacterium</taxon>
    </lineage>
</organism>
<evidence type="ECO:0000313" key="4">
    <source>
        <dbReference type="Proteomes" id="UP000196320"/>
    </source>
</evidence>
<keyword evidence="2" id="KW-0732">Signal</keyword>
<dbReference type="SUPFAM" id="SSF53474">
    <property type="entry name" value="alpha/beta-Hydrolases"/>
    <property type="match status" value="1"/>
</dbReference>
<dbReference type="Gene3D" id="3.40.50.1820">
    <property type="entry name" value="alpha/beta hydrolase"/>
    <property type="match status" value="1"/>
</dbReference>
<keyword evidence="4" id="KW-1185">Reference proteome</keyword>
<protein>
    <submittedName>
        <fullName evidence="3">Uncharacterized protein</fullName>
    </submittedName>
</protein>
<feature type="chain" id="PRO_5038966305" evidence="2">
    <location>
        <begin position="29"/>
        <end position="582"/>
    </location>
</feature>
<proteinExistence type="predicted"/>
<sequence length="582" mass="60806">MMRNSIRLTAGIVSAALGLAALTPPAAAAASAEDREYVPFTASNGLSSEYHVYAAGVPRPAGLLVWTHGDGAYEFTHPRAPYVMGGPHGVKALANAQGYIVVSALSPDTDGTVTWWEDGEDNADYMADLIEHLTDEYDIDSSDIVMAGFSGGAQFTTQYFLPEHSGMIDGGSAIVFGGGGAPETSQQQPWDEGLKDTFFLHWATGELDTAENSDEGYDALEYAREGEAYYAAEGFETSHDWIPGEGHELDELFGDLLAAKLWEHIPRGGSGPVPEGTPAPPATDGGDWSFVVEPHAEFAYITVNVPAGIDEGYTRVRAEGENGYWYAERTGPGEHTVQMGDPGTPYWDPLLPGSEYAFRVYTVIEEDDGGERLVERAAGAFTTTTSAEEGVVAPVPVAPPTISGTPRIGSTLTSSPGEWDASTGAAGEVGYAYQWLRDGVPVDGAAAASYRVRPADRGATLSIEVTAMKTGAAGSASASARSAGIVVPVASVVLGAPDRLIGTRNTSFVVAVQVRAPGAAVTPTGEVRVTIAGEEHTGTLVDGRVTIDVGTQPRGVHTIRLSYAGDGTVGASAGWGGFLLVL</sequence>
<dbReference type="InterPro" id="IPR029058">
    <property type="entry name" value="AB_hydrolase_fold"/>
</dbReference>
<evidence type="ECO:0000313" key="3">
    <source>
        <dbReference type="EMBL" id="SJN37498.1"/>
    </source>
</evidence>
<dbReference type="AlphaFoldDB" id="A0A1R4JZW0"/>
<feature type="compositionally biased region" description="Polar residues" evidence="1">
    <location>
        <begin position="402"/>
        <end position="416"/>
    </location>
</feature>
<reference evidence="3 4" key="1">
    <citation type="submission" date="2017-02" db="EMBL/GenBank/DDBJ databases">
        <authorList>
            <person name="Peterson S.W."/>
        </authorList>
    </citation>
    <scope>NUCLEOTIDE SEQUENCE [LARGE SCALE GENOMIC DNA]</scope>
    <source>
        <strain evidence="3 4">B Mb 05.01</strain>
    </source>
</reference>